<dbReference type="AlphaFoldDB" id="A0A3B1AQT7"/>
<keyword evidence="1" id="KW-0812">Transmembrane</keyword>
<evidence type="ECO:0000256" key="1">
    <source>
        <dbReference type="SAM" id="Phobius"/>
    </source>
</evidence>
<dbReference type="EMBL" id="UOFR01000031">
    <property type="protein sequence ID" value="VAW95056.1"/>
    <property type="molecule type" value="Genomic_DNA"/>
</dbReference>
<feature type="transmembrane region" description="Helical" evidence="1">
    <location>
        <begin position="66"/>
        <end position="83"/>
    </location>
</feature>
<reference evidence="2" key="1">
    <citation type="submission" date="2018-06" db="EMBL/GenBank/DDBJ databases">
        <authorList>
            <person name="Zhirakovskaya E."/>
        </authorList>
    </citation>
    <scope>NUCLEOTIDE SEQUENCE</scope>
</reference>
<name>A0A3B1AQT7_9ZZZZ</name>
<feature type="transmembrane region" description="Helical" evidence="1">
    <location>
        <begin position="274"/>
        <end position="299"/>
    </location>
</feature>
<dbReference type="CDD" id="cd00350">
    <property type="entry name" value="rubredoxin_like"/>
    <property type="match status" value="1"/>
</dbReference>
<organism evidence="2">
    <name type="scientific">hydrothermal vent metagenome</name>
    <dbReference type="NCBI Taxonomy" id="652676"/>
    <lineage>
        <taxon>unclassified sequences</taxon>
        <taxon>metagenomes</taxon>
        <taxon>ecological metagenomes</taxon>
    </lineage>
</organism>
<evidence type="ECO:0000313" key="2">
    <source>
        <dbReference type="EMBL" id="VAW95056.1"/>
    </source>
</evidence>
<keyword evidence="1" id="KW-0472">Membrane</keyword>
<gene>
    <name evidence="2" type="ORF">MNBD_GAMMA21-1616</name>
</gene>
<sequence length="305" mass="35479">MGFTQACPNCSYQRKETDSTPDWQCPSCGIAYAKVMAVNQTLGAQRGTMTPLRAQTSRRDWFDRTLSLFLVMSILGLLVSWWIKDDLPDFRKITTELQNDPIQRISRDQPFDFDYRKRTYSIEPVAEYELWGLVVTHNDITGMTDIIHDDDSVDIKDICVVWGDNVVNNDYQKVIYSSGDFTCYYEYELPMDFSHDQLSNNHLLSDDEEIRERIRNIKIGDQVHLKGMLVNYSTAATPDWKRSTSTNRNDTGNGACEVVFVEEFNILKSTNRLAYFWFDISFWLIVFFVLFKLTAIAFFPNFLKD</sequence>
<protein>
    <submittedName>
        <fullName evidence="2">Uncharacterized protein</fullName>
    </submittedName>
</protein>
<keyword evidence="1" id="KW-1133">Transmembrane helix</keyword>
<proteinExistence type="predicted"/>
<accession>A0A3B1AQT7</accession>